<dbReference type="InterPro" id="IPR051637">
    <property type="entry name" value="Ank_repeat_dom-contain_49"/>
</dbReference>
<dbReference type="PANTHER" id="PTHR24180:SF45">
    <property type="entry name" value="POLY [ADP-RIBOSE] POLYMERASE TANKYRASE"/>
    <property type="match status" value="1"/>
</dbReference>
<feature type="compositionally biased region" description="Pro residues" evidence="3">
    <location>
        <begin position="21"/>
        <end position="45"/>
    </location>
</feature>
<keyword evidence="6" id="KW-1185">Reference proteome</keyword>
<dbReference type="SUPFAM" id="SSF158235">
    <property type="entry name" value="SOCS box-like"/>
    <property type="match status" value="1"/>
</dbReference>
<reference evidence="5 6" key="2">
    <citation type="submission" date="2019-01" db="EMBL/GenBank/DDBJ databases">
        <title>The decoding of complex shrimp genome reveals the adaptation for benthos swimmer, frequently molting mechanism and breeding impact on genome.</title>
        <authorList>
            <person name="Sun Y."/>
            <person name="Gao Y."/>
            <person name="Yu Y."/>
        </authorList>
    </citation>
    <scope>NUCLEOTIDE SEQUENCE [LARGE SCALE GENOMIC DNA]</scope>
    <source>
        <tissue evidence="5">Muscle</tissue>
    </source>
</reference>
<comment type="caution">
    <text evidence="5">The sequence shown here is derived from an EMBL/GenBank/DDBJ whole genome shotgun (WGS) entry which is preliminary data.</text>
</comment>
<dbReference type="InterPro" id="IPR036770">
    <property type="entry name" value="Ankyrin_rpt-contain_sf"/>
</dbReference>
<reference evidence="5 6" key="1">
    <citation type="submission" date="2018-04" db="EMBL/GenBank/DDBJ databases">
        <authorList>
            <person name="Zhang X."/>
            <person name="Yuan J."/>
            <person name="Li F."/>
            <person name="Xiang J."/>
        </authorList>
    </citation>
    <scope>NUCLEOTIDE SEQUENCE [LARGE SCALE GENOMIC DNA]</scope>
    <source>
        <tissue evidence="5">Muscle</tissue>
    </source>
</reference>
<feature type="non-terminal residue" evidence="5">
    <location>
        <position position="1"/>
    </location>
</feature>
<sequence length="431" mass="47291">FLPPLSPSPPSKEPPSFEASFPPPLPFTPSKLPSPPEAPSPPFEAPPILISSPSDRDGPTCRALQQLRGVVEQDPMAPSVGCVREGNGGARGGRPLVTRLSYSHHTHLLTLADLLDGCPRVEPLHTKENIISKHRAGEAFTMCRLLVGCSDQENTIELEKFTPTALHVACLLPQPGPLISKLVRSARLRCILSCLVGFHSPLWGCDVRSSSLIEALEALIANGADVNARDNSGETPLHCVRNLLREGLYERAAEVAHTLLVAGAHIDAANNKGRTLLTYSVEYLDDALALTRTLVNHGSCVWGAADGRDKDQSVFAWFLKAVISHQRLENCSSTITIISQLMAADPRRMHQHILRTMFRQSRCYHILGPLFLELKTLMMPHWTQPASLSFLCWQTIRRSLTPKRIHSGTPQLGLPPPLQSYILLEEPGFCS</sequence>
<dbReference type="Pfam" id="PF13637">
    <property type="entry name" value="Ank_4"/>
    <property type="match status" value="1"/>
</dbReference>
<dbReference type="OrthoDB" id="194358at2759"/>
<keyword evidence="2" id="KW-0040">ANK repeat</keyword>
<dbReference type="PANTHER" id="PTHR24180">
    <property type="entry name" value="CYCLIN-DEPENDENT KINASE INHIBITOR 2C-RELATED"/>
    <property type="match status" value="1"/>
</dbReference>
<dbReference type="AlphaFoldDB" id="A0A3R7PSJ8"/>
<gene>
    <name evidence="5" type="ORF">C7M84_005763</name>
</gene>
<feature type="compositionally biased region" description="Pro residues" evidence="3">
    <location>
        <begin position="1"/>
        <end position="13"/>
    </location>
</feature>
<name>A0A3R7PSJ8_PENVA</name>
<organism evidence="5 6">
    <name type="scientific">Penaeus vannamei</name>
    <name type="common">Whiteleg shrimp</name>
    <name type="synonym">Litopenaeus vannamei</name>
    <dbReference type="NCBI Taxonomy" id="6689"/>
    <lineage>
        <taxon>Eukaryota</taxon>
        <taxon>Metazoa</taxon>
        <taxon>Ecdysozoa</taxon>
        <taxon>Arthropoda</taxon>
        <taxon>Crustacea</taxon>
        <taxon>Multicrustacea</taxon>
        <taxon>Malacostraca</taxon>
        <taxon>Eumalacostraca</taxon>
        <taxon>Eucarida</taxon>
        <taxon>Decapoda</taxon>
        <taxon>Dendrobranchiata</taxon>
        <taxon>Penaeoidea</taxon>
        <taxon>Penaeidae</taxon>
        <taxon>Penaeus</taxon>
    </lineage>
</organism>
<dbReference type="SMART" id="SM00969">
    <property type="entry name" value="SOCS_box"/>
    <property type="match status" value="1"/>
</dbReference>
<dbReference type="EMBL" id="QCYY01001746">
    <property type="protein sequence ID" value="ROT75693.1"/>
    <property type="molecule type" value="Genomic_DNA"/>
</dbReference>
<evidence type="ECO:0000256" key="3">
    <source>
        <dbReference type="SAM" id="MobiDB-lite"/>
    </source>
</evidence>
<dbReference type="SUPFAM" id="SSF48403">
    <property type="entry name" value="Ankyrin repeat"/>
    <property type="match status" value="1"/>
</dbReference>
<proteinExistence type="predicted"/>
<dbReference type="Pfam" id="PF07525">
    <property type="entry name" value="SOCS_box"/>
    <property type="match status" value="1"/>
</dbReference>
<dbReference type="GO" id="GO:0035556">
    <property type="term" value="P:intracellular signal transduction"/>
    <property type="evidence" value="ECO:0007669"/>
    <property type="project" value="InterPro"/>
</dbReference>
<feature type="region of interest" description="Disordered" evidence="3">
    <location>
        <begin position="1"/>
        <end position="59"/>
    </location>
</feature>
<evidence type="ECO:0000313" key="5">
    <source>
        <dbReference type="EMBL" id="ROT75693.1"/>
    </source>
</evidence>
<evidence type="ECO:0000256" key="2">
    <source>
        <dbReference type="ARBA" id="ARBA00023043"/>
    </source>
</evidence>
<accession>A0A3R7PSJ8</accession>
<feature type="domain" description="SOCS box" evidence="4">
    <location>
        <begin position="385"/>
        <end position="425"/>
    </location>
</feature>
<evidence type="ECO:0000256" key="1">
    <source>
        <dbReference type="ARBA" id="ARBA00022737"/>
    </source>
</evidence>
<evidence type="ECO:0000259" key="4">
    <source>
        <dbReference type="SMART" id="SM00969"/>
    </source>
</evidence>
<dbReference type="Gene3D" id="1.25.40.20">
    <property type="entry name" value="Ankyrin repeat-containing domain"/>
    <property type="match status" value="1"/>
</dbReference>
<keyword evidence="1" id="KW-0677">Repeat</keyword>
<dbReference type="InterPro" id="IPR036036">
    <property type="entry name" value="SOCS_box-like_dom_sf"/>
</dbReference>
<protein>
    <recommendedName>
        <fullName evidence="4">SOCS box domain-containing protein</fullName>
    </recommendedName>
</protein>
<dbReference type="Proteomes" id="UP000283509">
    <property type="component" value="Unassembled WGS sequence"/>
</dbReference>
<dbReference type="InterPro" id="IPR002110">
    <property type="entry name" value="Ankyrin_rpt"/>
</dbReference>
<evidence type="ECO:0000313" key="6">
    <source>
        <dbReference type="Proteomes" id="UP000283509"/>
    </source>
</evidence>
<dbReference type="InterPro" id="IPR001496">
    <property type="entry name" value="SOCS_box"/>
</dbReference>